<comment type="function">
    <text evidence="13">Lignin degradation and detoxification of lignin-derived products.</text>
</comment>
<dbReference type="EC" id="1.10.3.2" evidence="4 13"/>
<evidence type="ECO:0000256" key="11">
    <source>
        <dbReference type="ARBA" id="ARBA00023180"/>
    </source>
</evidence>
<keyword evidence="11" id="KW-0325">Glycoprotein</keyword>
<dbReference type="GO" id="GO:0005507">
    <property type="term" value="F:copper ion binding"/>
    <property type="evidence" value="ECO:0007669"/>
    <property type="project" value="InterPro"/>
</dbReference>
<name>A0AAD8IZF5_9APIA</name>
<comment type="caution">
    <text evidence="17">The sequence shown here is derived from an EMBL/GenBank/DDBJ whole genome shotgun (WGS) entry which is preliminary data.</text>
</comment>
<dbReference type="PANTHER" id="PTHR11709">
    <property type="entry name" value="MULTI-COPPER OXIDASE"/>
    <property type="match status" value="1"/>
</dbReference>
<evidence type="ECO:0000256" key="2">
    <source>
        <dbReference type="ARBA" id="ARBA00004271"/>
    </source>
</evidence>
<evidence type="ECO:0000256" key="10">
    <source>
        <dbReference type="ARBA" id="ARBA00023008"/>
    </source>
</evidence>
<feature type="domain" description="Plastocyanin-like" evidence="15">
    <location>
        <begin position="422"/>
        <end position="551"/>
    </location>
</feature>
<evidence type="ECO:0000256" key="5">
    <source>
        <dbReference type="ARBA" id="ARBA00022523"/>
    </source>
</evidence>
<proteinExistence type="inferred from homology"/>
<evidence type="ECO:0000256" key="1">
    <source>
        <dbReference type="ARBA" id="ARBA00000349"/>
    </source>
</evidence>
<dbReference type="AlphaFoldDB" id="A0AAD8IZF5"/>
<dbReference type="Pfam" id="PF07731">
    <property type="entry name" value="Cu-oxidase_2"/>
    <property type="match status" value="1"/>
</dbReference>
<gene>
    <name evidence="17" type="ORF">POM88_013607</name>
</gene>
<reference evidence="17" key="2">
    <citation type="submission" date="2023-05" db="EMBL/GenBank/DDBJ databases">
        <authorList>
            <person name="Schelkunov M.I."/>
        </authorList>
    </citation>
    <scope>NUCLEOTIDE SEQUENCE</scope>
    <source>
        <strain evidence="17">Hsosn_3</strain>
        <tissue evidence="17">Leaf</tissue>
    </source>
</reference>
<comment type="catalytic activity">
    <reaction evidence="1 13">
        <text>4 hydroquinone + O2 = 4 benzosemiquinone + 2 H2O</text>
        <dbReference type="Rhea" id="RHEA:11276"/>
        <dbReference type="ChEBI" id="CHEBI:15377"/>
        <dbReference type="ChEBI" id="CHEBI:15379"/>
        <dbReference type="ChEBI" id="CHEBI:17594"/>
        <dbReference type="ChEBI" id="CHEBI:17977"/>
        <dbReference type="EC" id="1.10.3.2"/>
    </reaction>
</comment>
<dbReference type="Pfam" id="PF00394">
    <property type="entry name" value="Cu-oxidase"/>
    <property type="match status" value="1"/>
</dbReference>
<dbReference type="InterPro" id="IPR001117">
    <property type="entry name" value="Cu-oxidase_2nd"/>
</dbReference>
<dbReference type="InterPro" id="IPR034285">
    <property type="entry name" value="CuRO_2_LCC"/>
</dbReference>
<keyword evidence="9 13" id="KW-0560">Oxidoreductase</keyword>
<accession>A0AAD8IZF5</accession>
<dbReference type="Pfam" id="PF07732">
    <property type="entry name" value="Cu-oxidase_3"/>
    <property type="match status" value="1"/>
</dbReference>
<evidence type="ECO:0000259" key="15">
    <source>
        <dbReference type="Pfam" id="PF07731"/>
    </source>
</evidence>
<dbReference type="CDD" id="cd13849">
    <property type="entry name" value="CuRO_1_LCC_plant"/>
    <property type="match status" value="1"/>
</dbReference>
<feature type="signal peptide" evidence="13">
    <location>
        <begin position="1"/>
        <end position="27"/>
    </location>
</feature>
<feature type="chain" id="PRO_5041774208" description="Laccase" evidence="13">
    <location>
        <begin position="28"/>
        <end position="569"/>
    </location>
</feature>
<reference evidence="17" key="1">
    <citation type="submission" date="2023-02" db="EMBL/GenBank/DDBJ databases">
        <title>Genome of toxic invasive species Heracleum sosnowskyi carries increased number of genes despite the absence of recent whole-genome duplications.</title>
        <authorList>
            <person name="Schelkunov M."/>
            <person name="Shtratnikova V."/>
            <person name="Makarenko M."/>
            <person name="Klepikova A."/>
            <person name="Omelchenko D."/>
            <person name="Novikova G."/>
            <person name="Obukhova E."/>
            <person name="Bogdanov V."/>
            <person name="Penin A."/>
            <person name="Logacheva M."/>
        </authorList>
    </citation>
    <scope>NUCLEOTIDE SEQUENCE</scope>
    <source>
        <strain evidence="17">Hsosn_3</strain>
        <tissue evidence="17">Leaf</tissue>
    </source>
</reference>
<dbReference type="PROSITE" id="PS00079">
    <property type="entry name" value="MULTICOPPER_OXIDASE1"/>
    <property type="match status" value="1"/>
</dbReference>
<dbReference type="InterPro" id="IPR034289">
    <property type="entry name" value="CuRO_3_LCC"/>
</dbReference>
<keyword evidence="10 13" id="KW-0186">Copper</keyword>
<dbReference type="CDD" id="cd13875">
    <property type="entry name" value="CuRO_2_LCC_plant"/>
    <property type="match status" value="1"/>
</dbReference>
<evidence type="ECO:0000256" key="13">
    <source>
        <dbReference type="RuleBase" id="RU361119"/>
    </source>
</evidence>
<keyword evidence="13" id="KW-0732">Signal</keyword>
<keyword evidence="5 13" id="KW-0052">Apoplast</keyword>
<dbReference type="SUPFAM" id="SSF49503">
    <property type="entry name" value="Cupredoxins"/>
    <property type="match status" value="3"/>
</dbReference>
<evidence type="ECO:0000256" key="3">
    <source>
        <dbReference type="ARBA" id="ARBA00010609"/>
    </source>
</evidence>
<evidence type="ECO:0000256" key="8">
    <source>
        <dbReference type="ARBA" id="ARBA00022737"/>
    </source>
</evidence>
<dbReference type="InterPro" id="IPR011706">
    <property type="entry name" value="Cu-oxidase_C"/>
</dbReference>
<dbReference type="Proteomes" id="UP001237642">
    <property type="component" value="Unassembled WGS sequence"/>
</dbReference>
<evidence type="ECO:0000256" key="12">
    <source>
        <dbReference type="ARBA" id="ARBA00023185"/>
    </source>
</evidence>
<keyword evidence="12 13" id="KW-0439">Lignin degradation</keyword>
<evidence type="ECO:0000256" key="4">
    <source>
        <dbReference type="ARBA" id="ARBA00012297"/>
    </source>
</evidence>
<evidence type="ECO:0000256" key="9">
    <source>
        <dbReference type="ARBA" id="ARBA00023002"/>
    </source>
</evidence>
<evidence type="ECO:0000256" key="7">
    <source>
        <dbReference type="ARBA" id="ARBA00022723"/>
    </source>
</evidence>
<comment type="similarity">
    <text evidence="3 13">Belongs to the multicopper oxidase family.</text>
</comment>
<sequence>MHSISVRVFYFLAFSLFGIFLQCQTWAVHNYDFVVREAAYRRLCKAKKILTVNGEFPGPTLYVHRGDTITVTIYNQGRDNITIHWHGVNQPRNPWSDGPEYITQCPIQPGKVHRQKVIFSIEEGTLWWHAHSDWSRATVYGALVIYPKLGATYPFAQPYQQVPVILGEWWKTDVRKVLKEAVLTGRNPRPSDAFTINGQPGDLYNCSKRGTFKLNVEHDRTYLLRIINAAMNHIHFIAISSHNLTAVGADASYVKPFTKEYMVIGPGQTLDCLLHANQESGQYYMAASAYSTGVNVEFDQTTTTAIVKYIGTHSKYVAPLLPYLPSFTNRAAAFDVLGQFRSLASQDYPIFVPTNYLRTKLLFVISINALPCLNNLCQGPNGTSLAASINNISFVYQNVDLLQAYYLKASEALLGEIIPSNPQEPYNYTADYQDLRVELTRKGTSVKFLEYNSDVEIVFQGTSLVAGMDHPMHLHGNSFYVVGWGFGNFDKEKDPLTYNLIDPPLRNTVVVPKNGWAAVRFKADNPGVWFLHCHIERHQTWGMDTAFIVMDGNQDEAKMLPPPLDMPPC</sequence>
<keyword evidence="6 13" id="KW-0964">Secreted</keyword>
<evidence type="ECO:0000313" key="17">
    <source>
        <dbReference type="EMBL" id="KAK1394551.1"/>
    </source>
</evidence>
<evidence type="ECO:0000313" key="18">
    <source>
        <dbReference type="Proteomes" id="UP001237642"/>
    </source>
</evidence>
<organism evidence="17 18">
    <name type="scientific">Heracleum sosnowskyi</name>
    <dbReference type="NCBI Taxonomy" id="360622"/>
    <lineage>
        <taxon>Eukaryota</taxon>
        <taxon>Viridiplantae</taxon>
        <taxon>Streptophyta</taxon>
        <taxon>Embryophyta</taxon>
        <taxon>Tracheophyta</taxon>
        <taxon>Spermatophyta</taxon>
        <taxon>Magnoliopsida</taxon>
        <taxon>eudicotyledons</taxon>
        <taxon>Gunneridae</taxon>
        <taxon>Pentapetalae</taxon>
        <taxon>asterids</taxon>
        <taxon>campanulids</taxon>
        <taxon>Apiales</taxon>
        <taxon>Apiaceae</taxon>
        <taxon>Apioideae</taxon>
        <taxon>apioid superclade</taxon>
        <taxon>Tordylieae</taxon>
        <taxon>Tordyliinae</taxon>
        <taxon>Heracleum</taxon>
    </lineage>
</organism>
<dbReference type="GO" id="GO:0052716">
    <property type="term" value="F:hydroquinone:oxygen oxidoreductase activity"/>
    <property type="evidence" value="ECO:0007669"/>
    <property type="project" value="UniProtKB-EC"/>
</dbReference>
<dbReference type="InterPro" id="IPR011707">
    <property type="entry name" value="Cu-oxidase-like_N"/>
</dbReference>
<keyword evidence="7 13" id="KW-0479">Metal-binding</keyword>
<dbReference type="InterPro" id="IPR008972">
    <property type="entry name" value="Cupredoxin"/>
</dbReference>
<dbReference type="Gene3D" id="2.60.40.420">
    <property type="entry name" value="Cupredoxins - blue copper proteins"/>
    <property type="match status" value="3"/>
</dbReference>
<dbReference type="CDD" id="cd13897">
    <property type="entry name" value="CuRO_3_LCC_plant"/>
    <property type="match status" value="1"/>
</dbReference>
<dbReference type="PROSITE" id="PS00080">
    <property type="entry name" value="MULTICOPPER_OXIDASE2"/>
    <property type="match status" value="1"/>
</dbReference>
<feature type="domain" description="Plastocyanin-like" evidence="16">
    <location>
        <begin position="36"/>
        <end position="148"/>
    </location>
</feature>
<dbReference type="InterPro" id="IPR002355">
    <property type="entry name" value="Cu_oxidase_Cu_BS"/>
</dbReference>
<dbReference type="InterPro" id="IPR017761">
    <property type="entry name" value="Laccase"/>
</dbReference>
<feature type="domain" description="Plastocyanin-like" evidence="14">
    <location>
        <begin position="161"/>
        <end position="311"/>
    </location>
</feature>
<comment type="subcellular location">
    <subcellularLocation>
        <location evidence="2 13">Secreted</location>
        <location evidence="2 13">Extracellular space</location>
        <location evidence="2 13">Apoplast</location>
    </subcellularLocation>
</comment>
<keyword evidence="18" id="KW-1185">Reference proteome</keyword>
<dbReference type="GO" id="GO:0046274">
    <property type="term" value="P:lignin catabolic process"/>
    <property type="evidence" value="ECO:0007669"/>
    <property type="project" value="UniProtKB-KW"/>
</dbReference>
<dbReference type="EMBL" id="JAUIZM010000003">
    <property type="protein sequence ID" value="KAK1394551.1"/>
    <property type="molecule type" value="Genomic_DNA"/>
</dbReference>
<dbReference type="InterPro" id="IPR034288">
    <property type="entry name" value="CuRO_1_LCC"/>
</dbReference>
<dbReference type="InterPro" id="IPR033138">
    <property type="entry name" value="Cu_oxidase_CS"/>
</dbReference>
<evidence type="ECO:0000256" key="6">
    <source>
        <dbReference type="ARBA" id="ARBA00022525"/>
    </source>
</evidence>
<dbReference type="NCBIfam" id="TIGR03389">
    <property type="entry name" value="laccase"/>
    <property type="match status" value="1"/>
</dbReference>
<dbReference type="GO" id="GO:0048046">
    <property type="term" value="C:apoplast"/>
    <property type="evidence" value="ECO:0007669"/>
    <property type="project" value="UniProtKB-SubCell"/>
</dbReference>
<comment type="cofactor">
    <cofactor evidence="13">
        <name>Cu cation</name>
        <dbReference type="ChEBI" id="CHEBI:23378"/>
    </cofactor>
    <text evidence="13">Binds 4 Cu cations per monomer.</text>
</comment>
<evidence type="ECO:0000259" key="14">
    <source>
        <dbReference type="Pfam" id="PF00394"/>
    </source>
</evidence>
<protein>
    <recommendedName>
        <fullName evidence="4 13">Laccase</fullName>
        <ecNumber evidence="4 13">1.10.3.2</ecNumber>
    </recommendedName>
    <alternativeName>
        <fullName evidence="13">Benzenediol:oxygen oxidoreductase</fullName>
    </alternativeName>
    <alternativeName>
        <fullName evidence="13">Diphenol oxidase</fullName>
    </alternativeName>
    <alternativeName>
        <fullName evidence="13">Urishiol oxidase</fullName>
    </alternativeName>
</protein>
<dbReference type="InterPro" id="IPR045087">
    <property type="entry name" value="Cu-oxidase_fam"/>
</dbReference>
<dbReference type="PANTHER" id="PTHR11709:SF520">
    <property type="entry name" value="LACCASE"/>
    <property type="match status" value="1"/>
</dbReference>
<evidence type="ECO:0000259" key="16">
    <source>
        <dbReference type="Pfam" id="PF07732"/>
    </source>
</evidence>
<keyword evidence="8 13" id="KW-0677">Repeat</keyword>